<protein>
    <submittedName>
        <fullName evidence="3">Carbamoyltransferase HypF</fullName>
    </submittedName>
</protein>
<proteinExistence type="inferred from homology"/>
<dbReference type="InterPro" id="IPR055128">
    <property type="entry name" value="HypF_C_2"/>
</dbReference>
<dbReference type="GO" id="GO:0003725">
    <property type="term" value="F:double-stranded RNA binding"/>
    <property type="evidence" value="ECO:0007669"/>
    <property type="project" value="InterPro"/>
</dbReference>
<feature type="non-terminal residue" evidence="3">
    <location>
        <position position="1"/>
    </location>
</feature>
<reference evidence="3" key="1">
    <citation type="journal article" date="2020" name="mSystems">
        <title>Genome- and Community-Level Interaction Insights into Carbon Utilization and Element Cycling Functions of Hydrothermarchaeota in Hydrothermal Sediment.</title>
        <authorList>
            <person name="Zhou Z."/>
            <person name="Liu Y."/>
            <person name="Xu W."/>
            <person name="Pan J."/>
            <person name="Luo Z.H."/>
            <person name="Li M."/>
        </authorList>
    </citation>
    <scope>NUCLEOTIDE SEQUENCE [LARGE SCALE GENOMIC DNA]</scope>
    <source>
        <strain evidence="3">HyVt-505</strain>
    </source>
</reference>
<dbReference type="InterPro" id="IPR041440">
    <property type="entry name" value="HypF_C"/>
</dbReference>
<dbReference type="Gene3D" id="3.30.110.120">
    <property type="match status" value="1"/>
</dbReference>
<dbReference type="NCBIfam" id="TIGR00143">
    <property type="entry name" value="hypF"/>
    <property type="match status" value="1"/>
</dbReference>
<dbReference type="InterPro" id="IPR004421">
    <property type="entry name" value="Carbamoyltransferase_HypF"/>
</dbReference>
<dbReference type="PANTHER" id="PTHR42959:SF1">
    <property type="entry name" value="CARBAMOYLTRANSFERASE HYPF"/>
    <property type="match status" value="1"/>
</dbReference>
<feature type="domain" description="YrdC-like" evidence="2">
    <location>
        <begin position="13"/>
        <end position="212"/>
    </location>
</feature>
<dbReference type="Gene3D" id="3.30.420.40">
    <property type="match status" value="1"/>
</dbReference>
<evidence type="ECO:0000259" key="2">
    <source>
        <dbReference type="PROSITE" id="PS51163"/>
    </source>
</evidence>
<dbReference type="Pfam" id="PF17788">
    <property type="entry name" value="HypF_C"/>
    <property type="match status" value="1"/>
</dbReference>
<feature type="non-terminal residue" evidence="3">
    <location>
        <position position="554"/>
    </location>
</feature>
<evidence type="ECO:0000313" key="3">
    <source>
        <dbReference type="EMBL" id="HHJ81378.1"/>
    </source>
</evidence>
<dbReference type="GO" id="GO:0016743">
    <property type="term" value="F:carboxyl- or carbamoyltransferase activity"/>
    <property type="evidence" value="ECO:0007669"/>
    <property type="project" value="InterPro"/>
</dbReference>
<comment type="caution">
    <text evidence="3">The sequence shown here is derived from an EMBL/GenBank/DDBJ whole genome shotgun (WGS) entry which is preliminary data.</text>
</comment>
<dbReference type="GO" id="GO:0008270">
    <property type="term" value="F:zinc ion binding"/>
    <property type="evidence" value="ECO:0007669"/>
    <property type="project" value="TreeGrafter"/>
</dbReference>
<dbReference type="SUPFAM" id="SSF55821">
    <property type="entry name" value="YrdC/RibB"/>
    <property type="match status" value="1"/>
</dbReference>
<dbReference type="PROSITE" id="PS51163">
    <property type="entry name" value="YRDC"/>
    <property type="match status" value="1"/>
</dbReference>
<name>A0A832J9N2_9GAMM</name>
<dbReference type="Proteomes" id="UP000885832">
    <property type="component" value="Unassembled WGS sequence"/>
</dbReference>
<dbReference type="Gene3D" id="3.90.870.40">
    <property type="match status" value="1"/>
</dbReference>
<sequence>QTITCAECGPRLSMPIKQIVAHLQQGMILAIKGLSGFHLLCDAKNDAAVQRLRQRKQRAEQPLAIMVANIASAKQLAHINNQEAQLLQSQQRPIVVLSKKNNQPISKSVAPGLKWLGIMLPYTPLHYLLFHQASEQPNEADWLEQAQSLCLVMTSANTSGEPLIIDNDEARQNLSGIADLIIDHDRVTLTRCDDSVVRVLNQQTGFIRRGRGYAPLAIKLPHAIPATLAVGGHLKNTICITRDDEAFVSQHIGDLNNAANLRYFENSIEHLLSLLNVTPERIAHDLHPDFHSTRYAQSFGLPCYAIQHHHAHLAAVAAEHNIDQPAIGLVLDGFGLGSDQRAWGGELLLLNGPRFQRLGHLQPLKQPGGGDAVAREPWRMAASLLQQIGRGNEIGKRFQSQPAAKHLAQLLQKNIHSPSTSSCGRLFDTANGLLGLTHKSSFEAQAAMQLESLVTTPTIMDDGWQIKNNQLDFSPLLTAMLDMAPVAAANLFHGTLIAGLSEWAAQTARQQETDIVLLSGGCFLNQTLTSGITTTLKRDGFKPCLQTQSPINDA</sequence>
<dbReference type="GO" id="GO:0051604">
    <property type="term" value="P:protein maturation"/>
    <property type="evidence" value="ECO:0007669"/>
    <property type="project" value="TreeGrafter"/>
</dbReference>
<dbReference type="Pfam" id="PF01300">
    <property type="entry name" value="Sua5_yciO_yrdC"/>
    <property type="match status" value="1"/>
</dbReference>
<dbReference type="PANTHER" id="PTHR42959">
    <property type="entry name" value="CARBAMOYLTRANSFERASE"/>
    <property type="match status" value="1"/>
</dbReference>
<organism evidence="3">
    <name type="scientific">Candidatus Tenderia electrophaga</name>
    <dbReference type="NCBI Taxonomy" id="1748243"/>
    <lineage>
        <taxon>Bacteria</taxon>
        <taxon>Pseudomonadati</taxon>
        <taxon>Pseudomonadota</taxon>
        <taxon>Gammaproteobacteria</taxon>
        <taxon>Candidatus Tenderiales</taxon>
        <taxon>Candidatus Tenderiaceae</taxon>
        <taxon>Candidatus Tenderia</taxon>
    </lineage>
</organism>
<dbReference type="Gene3D" id="3.30.420.360">
    <property type="match status" value="1"/>
</dbReference>
<evidence type="ECO:0000256" key="1">
    <source>
        <dbReference type="ARBA" id="ARBA00008097"/>
    </source>
</evidence>
<accession>A0A832J9N2</accession>
<dbReference type="InterPro" id="IPR006070">
    <property type="entry name" value="Sua5-like_dom"/>
</dbReference>
<dbReference type="InterPro" id="IPR017945">
    <property type="entry name" value="DHBP_synth_RibB-like_a/b_dom"/>
</dbReference>
<gene>
    <name evidence="3" type="primary">hypF</name>
    <name evidence="3" type="ORF">ENJ65_07065</name>
</gene>
<dbReference type="InterPro" id="IPR051060">
    <property type="entry name" value="Carbamoyltrans_HypF-like"/>
</dbReference>
<dbReference type="Pfam" id="PF22521">
    <property type="entry name" value="HypF_C_2"/>
    <property type="match status" value="1"/>
</dbReference>
<dbReference type="AlphaFoldDB" id="A0A832J9N2"/>
<comment type="similarity">
    <text evidence="1">Belongs to the carbamoyltransferase HypF family.</text>
</comment>
<dbReference type="EMBL" id="DRNF01000444">
    <property type="protein sequence ID" value="HHJ81378.1"/>
    <property type="molecule type" value="Genomic_DNA"/>
</dbReference>